<dbReference type="GO" id="GO:0005199">
    <property type="term" value="F:structural constituent of cell wall"/>
    <property type="evidence" value="ECO:0007669"/>
    <property type="project" value="InterPro"/>
</dbReference>
<dbReference type="GO" id="GO:0009277">
    <property type="term" value="C:fungal-type cell wall"/>
    <property type="evidence" value="ECO:0007669"/>
    <property type="project" value="InterPro"/>
</dbReference>
<name>A0A0C3CJC3_HEBCY</name>
<accession>A0A0C3CJC3</accession>
<dbReference type="OrthoDB" id="4225815at2759"/>
<keyword evidence="8" id="KW-1185">Reference proteome</keyword>
<dbReference type="SMART" id="SM00075">
    <property type="entry name" value="HYDRO"/>
    <property type="match status" value="1"/>
</dbReference>
<keyword evidence="4 6" id="KW-0964">Secreted</keyword>
<evidence type="ECO:0000313" key="8">
    <source>
        <dbReference type="Proteomes" id="UP000053424"/>
    </source>
</evidence>
<organism evidence="7 8">
    <name type="scientific">Hebeloma cylindrosporum</name>
    <dbReference type="NCBI Taxonomy" id="76867"/>
    <lineage>
        <taxon>Eukaryota</taxon>
        <taxon>Fungi</taxon>
        <taxon>Dikarya</taxon>
        <taxon>Basidiomycota</taxon>
        <taxon>Agaricomycotina</taxon>
        <taxon>Agaricomycetes</taxon>
        <taxon>Agaricomycetidae</taxon>
        <taxon>Agaricales</taxon>
        <taxon>Agaricineae</taxon>
        <taxon>Hymenogastraceae</taxon>
        <taxon>Hebeloma</taxon>
    </lineage>
</organism>
<evidence type="ECO:0000256" key="5">
    <source>
        <dbReference type="ARBA" id="ARBA00023157"/>
    </source>
</evidence>
<dbReference type="Pfam" id="PF01185">
    <property type="entry name" value="Hydrophobin"/>
    <property type="match status" value="1"/>
</dbReference>
<feature type="chain" id="PRO_5013985403" description="Hydrophobin" evidence="6">
    <location>
        <begin position="19"/>
        <end position="119"/>
    </location>
</feature>
<evidence type="ECO:0000256" key="2">
    <source>
        <dbReference type="ARBA" id="ARBA00010446"/>
    </source>
</evidence>
<reference evidence="7 8" key="1">
    <citation type="submission" date="2014-04" db="EMBL/GenBank/DDBJ databases">
        <authorList>
            <consortium name="DOE Joint Genome Institute"/>
            <person name="Kuo A."/>
            <person name="Gay G."/>
            <person name="Dore J."/>
            <person name="Kohler A."/>
            <person name="Nagy L.G."/>
            <person name="Floudas D."/>
            <person name="Copeland A."/>
            <person name="Barry K.W."/>
            <person name="Cichocki N."/>
            <person name="Veneault-Fourrey C."/>
            <person name="LaButti K."/>
            <person name="Lindquist E.A."/>
            <person name="Lipzen A."/>
            <person name="Lundell T."/>
            <person name="Morin E."/>
            <person name="Murat C."/>
            <person name="Sun H."/>
            <person name="Tunlid A."/>
            <person name="Henrissat B."/>
            <person name="Grigoriev I.V."/>
            <person name="Hibbett D.S."/>
            <person name="Martin F."/>
            <person name="Nordberg H.P."/>
            <person name="Cantor M.N."/>
            <person name="Hua S.X."/>
        </authorList>
    </citation>
    <scope>NUCLEOTIDE SEQUENCE [LARGE SCALE GENOMIC DNA]</scope>
    <source>
        <strain evidence="8">h7</strain>
    </source>
</reference>
<dbReference type="AlphaFoldDB" id="A0A0C3CJC3"/>
<keyword evidence="5 6" id="KW-1015">Disulfide bond</keyword>
<evidence type="ECO:0000313" key="7">
    <source>
        <dbReference type="EMBL" id="KIM48805.1"/>
    </source>
</evidence>
<dbReference type="Proteomes" id="UP000053424">
    <property type="component" value="Unassembled WGS sequence"/>
</dbReference>
<dbReference type="STRING" id="686832.A0A0C3CJC3"/>
<keyword evidence="3 6" id="KW-0134">Cell wall</keyword>
<dbReference type="HOGENOM" id="CLU_105134_2_0_1"/>
<reference evidence="8" key="2">
    <citation type="submission" date="2015-01" db="EMBL/GenBank/DDBJ databases">
        <title>Evolutionary Origins and Diversification of the Mycorrhizal Mutualists.</title>
        <authorList>
            <consortium name="DOE Joint Genome Institute"/>
            <consortium name="Mycorrhizal Genomics Consortium"/>
            <person name="Kohler A."/>
            <person name="Kuo A."/>
            <person name="Nagy L.G."/>
            <person name="Floudas D."/>
            <person name="Copeland A."/>
            <person name="Barry K.W."/>
            <person name="Cichocki N."/>
            <person name="Veneault-Fourrey C."/>
            <person name="LaButti K."/>
            <person name="Lindquist E.A."/>
            <person name="Lipzen A."/>
            <person name="Lundell T."/>
            <person name="Morin E."/>
            <person name="Murat C."/>
            <person name="Riley R."/>
            <person name="Ohm R."/>
            <person name="Sun H."/>
            <person name="Tunlid A."/>
            <person name="Henrissat B."/>
            <person name="Grigoriev I.V."/>
            <person name="Hibbett D.S."/>
            <person name="Martin F."/>
        </authorList>
    </citation>
    <scope>NUCLEOTIDE SEQUENCE [LARGE SCALE GENOMIC DNA]</scope>
    <source>
        <strain evidence="8">h7</strain>
    </source>
</reference>
<keyword evidence="6" id="KW-0732">Signal</keyword>
<evidence type="ECO:0000256" key="1">
    <source>
        <dbReference type="ARBA" id="ARBA00004191"/>
    </source>
</evidence>
<comment type="subcellular location">
    <subcellularLocation>
        <location evidence="1 6">Secreted</location>
        <location evidence="1 6">Cell wall</location>
    </subcellularLocation>
</comment>
<dbReference type="EMBL" id="KN831768">
    <property type="protein sequence ID" value="KIM48805.1"/>
    <property type="molecule type" value="Genomic_DNA"/>
</dbReference>
<evidence type="ECO:0000256" key="6">
    <source>
        <dbReference type="RuleBase" id="RU365009"/>
    </source>
</evidence>
<comment type="similarity">
    <text evidence="2 6">Belongs to the fungal hydrophobin family.</text>
</comment>
<evidence type="ECO:0000256" key="4">
    <source>
        <dbReference type="ARBA" id="ARBA00022525"/>
    </source>
</evidence>
<evidence type="ECO:0000256" key="3">
    <source>
        <dbReference type="ARBA" id="ARBA00022512"/>
    </source>
</evidence>
<proteinExistence type="inferred from homology"/>
<dbReference type="CDD" id="cd23507">
    <property type="entry name" value="hydrophobin_I"/>
    <property type="match status" value="1"/>
</dbReference>
<feature type="signal peptide" evidence="6">
    <location>
        <begin position="1"/>
        <end position="18"/>
    </location>
</feature>
<sequence>MLAFKSLIVLGLPLIVAANPLVARNDPPAQCNTGKLACCDSTHKVETHDDPVSLLLGLLGIDALLGELLGFGCSPISVVGVGGTTCLQQTLCCTGNSYNGGPGASSLINIGCSPITIIL</sequence>
<dbReference type="InterPro" id="IPR001338">
    <property type="entry name" value="Class_I_Hydrophobin"/>
</dbReference>
<gene>
    <name evidence="7" type="ORF">M413DRAFT_21124</name>
</gene>
<protein>
    <recommendedName>
        <fullName evidence="6">Hydrophobin</fullName>
    </recommendedName>
</protein>